<dbReference type="InterPro" id="IPR045297">
    <property type="entry name" value="Complex1_LYR_LYRM4"/>
</dbReference>
<comment type="caution">
    <text evidence="3">The sequence shown here is derived from an EMBL/GenBank/DDBJ whole genome shotgun (WGS) entry which is preliminary data.</text>
</comment>
<evidence type="ECO:0000313" key="4">
    <source>
        <dbReference type="Proteomes" id="UP000076078"/>
    </source>
</evidence>
<dbReference type="OrthoDB" id="275715at2759"/>
<dbReference type="InParanoid" id="A0A151Z9H7"/>
<dbReference type="InterPro" id="IPR051522">
    <property type="entry name" value="ISC_assembly_LYR"/>
</dbReference>
<dbReference type="EMBL" id="LODT01000037">
    <property type="protein sequence ID" value="KYQ90595.1"/>
    <property type="molecule type" value="Genomic_DNA"/>
</dbReference>
<dbReference type="PANTHER" id="PTHR13166">
    <property type="entry name" value="PROTEIN C6ORF149"/>
    <property type="match status" value="1"/>
</dbReference>
<dbReference type="Pfam" id="PF05347">
    <property type="entry name" value="Complex1_LYR"/>
    <property type="match status" value="1"/>
</dbReference>
<name>A0A151Z9H7_TIELA</name>
<sequence length="81" mass="9820">MSNKTLQLYRQLIRESKKFKSYNFKEYSIRRVSLGFRENKNVKNSEELDKLYKSAEENLQMLKRQTLINSMYAHNKLVVEQ</sequence>
<dbReference type="GO" id="GO:0005739">
    <property type="term" value="C:mitochondrion"/>
    <property type="evidence" value="ECO:0007669"/>
    <property type="project" value="TreeGrafter"/>
</dbReference>
<dbReference type="InterPro" id="IPR008011">
    <property type="entry name" value="Complex1_LYR_dom"/>
</dbReference>
<proteinExistence type="inferred from homology"/>
<evidence type="ECO:0000313" key="3">
    <source>
        <dbReference type="EMBL" id="KYQ90595.1"/>
    </source>
</evidence>
<dbReference type="PANTHER" id="PTHR13166:SF7">
    <property type="entry name" value="LYR MOTIF-CONTAINING PROTEIN 4"/>
    <property type="match status" value="1"/>
</dbReference>
<dbReference type="GO" id="GO:1990221">
    <property type="term" value="C:L-cysteine desulfurase complex"/>
    <property type="evidence" value="ECO:0007669"/>
    <property type="project" value="TreeGrafter"/>
</dbReference>
<keyword evidence="4" id="KW-1185">Reference proteome</keyword>
<dbReference type="CDD" id="cd20264">
    <property type="entry name" value="Complex1_LYR_LYRM4"/>
    <property type="match status" value="1"/>
</dbReference>
<gene>
    <name evidence="3" type="ORF">DLAC_09223</name>
</gene>
<organism evidence="3 4">
    <name type="scientific">Tieghemostelium lacteum</name>
    <name type="common">Slime mold</name>
    <name type="synonym">Dictyostelium lacteum</name>
    <dbReference type="NCBI Taxonomy" id="361077"/>
    <lineage>
        <taxon>Eukaryota</taxon>
        <taxon>Amoebozoa</taxon>
        <taxon>Evosea</taxon>
        <taxon>Eumycetozoa</taxon>
        <taxon>Dictyostelia</taxon>
        <taxon>Dictyosteliales</taxon>
        <taxon>Raperosteliaceae</taxon>
        <taxon>Tieghemostelium</taxon>
    </lineage>
</organism>
<dbReference type="STRING" id="361077.A0A151Z9H7"/>
<protein>
    <submittedName>
        <fullName evidence="3">LYR motif-containing protein 4</fullName>
    </submittedName>
</protein>
<comment type="similarity">
    <text evidence="1">Belongs to the complex I LYR family.</text>
</comment>
<dbReference type="AlphaFoldDB" id="A0A151Z9H7"/>
<reference evidence="3 4" key="1">
    <citation type="submission" date="2015-12" db="EMBL/GenBank/DDBJ databases">
        <title>Dictyostelia acquired genes for synthesis and detection of signals that induce cell-type specialization by lateral gene transfer from prokaryotes.</title>
        <authorList>
            <person name="Gloeckner G."/>
            <person name="Schaap P."/>
        </authorList>
    </citation>
    <scope>NUCLEOTIDE SEQUENCE [LARGE SCALE GENOMIC DNA]</scope>
    <source>
        <strain evidence="3 4">TK</strain>
    </source>
</reference>
<evidence type="ECO:0000259" key="2">
    <source>
        <dbReference type="Pfam" id="PF05347"/>
    </source>
</evidence>
<dbReference type="Proteomes" id="UP000076078">
    <property type="component" value="Unassembled WGS sequence"/>
</dbReference>
<accession>A0A151Z9H7</accession>
<dbReference type="GO" id="GO:0016226">
    <property type="term" value="P:iron-sulfur cluster assembly"/>
    <property type="evidence" value="ECO:0007669"/>
    <property type="project" value="InterPro"/>
</dbReference>
<feature type="domain" description="Complex 1 LYR protein" evidence="2">
    <location>
        <begin position="4"/>
        <end position="61"/>
    </location>
</feature>
<dbReference type="OMA" id="YTTDKLV"/>
<dbReference type="FunCoup" id="A0A151Z9H7">
    <property type="interactions" value="242"/>
</dbReference>
<evidence type="ECO:0000256" key="1">
    <source>
        <dbReference type="ARBA" id="ARBA00009508"/>
    </source>
</evidence>